<dbReference type="PANTHER" id="PTHR10083">
    <property type="entry name" value="KUNITZ-TYPE PROTEASE INHIBITOR-RELATED"/>
    <property type="match status" value="1"/>
</dbReference>
<dbReference type="GO" id="GO:0005615">
    <property type="term" value="C:extracellular space"/>
    <property type="evidence" value="ECO:0007669"/>
    <property type="project" value="TreeGrafter"/>
</dbReference>
<dbReference type="EMBL" id="SEYY01013159">
    <property type="protein sequence ID" value="KAB7500667.1"/>
    <property type="molecule type" value="Genomic_DNA"/>
</dbReference>
<feature type="domain" description="BPTI/Kunitz inhibitor" evidence="3">
    <location>
        <begin position="14"/>
        <end position="64"/>
    </location>
</feature>
<reference evidence="4 5" key="1">
    <citation type="journal article" date="2019" name="PLoS Biol.">
        <title>Sex chromosomes control vertical transmission of feminizing Wolbachia symbionts in an isopod.</title>
        <authorList>
            <person name="Becking T."/>
            <person name="Chebbi M.A."/>
            <person name="Giraud I."/>
            <person name="Moumen B."/>
            <person name="Laverre T."/>
            <person name="Caubet Y."/>
            <person name="Peccoud J."/>
            <person name="Gilbert C."/>
            <person name="Cordaux R."/>
        </authorList>
    </citation>
    <scope>NUCLEOTIDE SEQUENCE [LARGE SCALE GENOMIC DNA]</scope>
    <source>
        <strain evidence="4">ANa2</strain>
        <tissue evidence="4">Whole body excluding digestive tract and cuticle</tissue>
    </source>
</reference>
<gene>
    <name evidence="4" type="primary">VKT</name>
    <name evidence="4" type="ORF">Anas_03303</name>
</gene>
<dbReference type="OrthoDB" id="347314at2759"/>
<keyword evidence="1" id="KW-0646">Protease inhibitor</keyword>
<keyword evidence="5" id="KW-1185">Reference proteome</keyword>
<sequence>MKSEKEALKELMVCVQPKYVGPCRGYFPRWYYDSEKRMCMQFIYGGCRGNRNNFQKYDDCTRICEFARGGQTSLAVLKPPFVDDNETGETPTVMETLNAVNLIKLSMIRRGATAEHMNIFYMFNSTLELLINYPLRKDPINYLFDIV</sequence>
<dbReference type="Proteomes" id="UP000326759">
    <property type="component" value="Unassembled WGS sequence"/>
</dbReference>
<dbReference type="AlphaFoldDB" id="A0A5N5T3E3"/>
<dbReference type="Gene3D" id="4.10.410.10">
    <property type="entry name" value="Pancreatic trypsin inhibitor Kunitz domain"/>
    <property type="match status" value="1"/>
</dbReference>
<organism evidence="4 5">
    <name type="scientific">Armadillidium nasatum</name>
    <dbReference type="NCBI Taxonomy" id="96803"/>
    <lineage>
        <taxon>Eukaryota</taxon>
        <taxon>Metazoa</taxon>
        <taxon>Ecdysozoa</taxon>
        <taxon>Arthropoda</taxon>
        <taxon>Crustacea</taxon>
        <taxon>Multicrustacea</taxon>
        <taxon>Malacostraca</taxon>
        <taxon>Eumalacostraca</taxon>
        <taxon>Peracarida</taxon>
        <taxon>Isopoda</taxon>
        <taxon>Oniscidea</taxon>
        <taxon>Crinocheta</taxon>
        <taxon>Armadillidiidae</taxon>
        <taxon>Armadillidium</taxon>
    </lineage>
</organism>
<dbReference type="GO" id="GO:0004867">
    <property type="term" value="F:serine-type endopeptidase inhibitor activity"/>
    <property type="evidence" value="ECO:0007669"/>
    <property type="project" value="UniProtKB-KW"/>
</dbReference>
<dbReference type="SUPFAM" id="SSF57362">
    <property type="entry name" value="BPTI-like"/>
    <property type="match status" value="1"/>
</dbReference>
<keyword evidence="2" id="KW-0722">Serine protease inhibitor</keyword>
<dbReference type="InterPro" id="IPR036880">
    <property type="entry name" value="Kunitz_BPTI_sf"/>
</dbReference>
<proteinExistence type="predicted"/>
<evidence type="ECO:0000259" key="3">
    <source>
        <dbReference type="PROSITE" id="PS50279"/>
    </source>
</evidence>
<evidence type="ECO:0000256" key="2">
    <source>
        <dbReference type="ARBA" id="ARBA00022900"/>
    </source>
</evidence>
<evidence type="ECO:0000313" key="5">
    <source>
        <dbReference type="Proteomes" id="UP000326759"/>
    </source>
</evidence>
<dbReference type="PROSITE" id="PS50279">
    <property type="entry name" value="BPTI_KUNITZ_2"/>
    <property type="match status" value="1"/>
</dbReference>
<dbReference type="PROSITE" id="PS00280">
    <property type="entry name" value="BPTI_KUNITZ_1"/>
    <property type="match status" value="1"/>
</dbReference>
<dbReference type="InterPro" id="IPR050098">
    <property type="entry name" value="TFPI/VKTCI-like"/>
</dbReference>
<dbReference type="InterPro" id="IPR002223">
    <property type="entry name" value="Kunitz_BPTI"/>
</dbReference>
<dbReference type="Pfam" id="PF00014">
    <property type="entry name" value="Kunitz_BPTI"/>
    <property type="match status" value="1"/>
</dbReference>
<comment type="caution">
    <text evidence="4">The sequence shown here is derived from an EMBL/GenBank/DDBJ whole genome shotgun (WGS) entry which is preliminary data.</text>
</comment>
<dbReference type="InterPro" id="IPR020901">
    <property type="entry name" value="Prtase_inh_Kunz-CS"/>
</dbReference>
<dbReference type="CDD" id="cd00109">
    <property type="entry name" value="Kunitz-type"/>
    <property type="match status" value="1"/>
</dbReference>
<dbReference type="PRINTS" id="PR00759">
    <property type="entry name" value="BASICPTASE"/>
</dbReference>
<evidence type="ECO:0000256" key="1">
    <source>
        <dbReference type="ARBA" id="ARBA00022690"/>
    </source>
</evidence>
<protein>
    <submittedName>
        <fullName evidence="4">PI-stichotoxin-Hcr2e</fullName>
    </submittedName>
</protein>
<evidence type="ECO:0000313" key="4">
    <source>
        <dbReference type="EMBL" id="KAB7500667.1"/>
    </source>
</evidence>
<dbReference type="PANTHER" id="PTHR10083:SF373">
    <property type="entry name" value="SERINE PEPTIDASE INHIBITOR, KUNITZ TYPE, 2"/>
    <property type="match status" value="1"/>
</dbReference>
<dbReference type="FunFam" id="4.10.410.10:FF:000006">
    <property type="entry name" value="Serine peptidase inhibitor, Kunitz type 1"/>
    <property type="match status" value="1"/>
</dbReference>
<name>A0A5N5T3E3_9CRUS</name>
<dbReference type="SMART" id="SM00131">
    <property type="entry name" value="KU"/>
    <property type="match status" value="1"/>
</dbReference>
<accession>A0A5N5T3E3</accession>